<name>A0A7X0U9Y1_9BURK</name>
<gene>
    <name evidence="1" type="ORF">HNP48_003162</name>
</gene>
<evidence type="ECO:0000313" key="1">
    <source>
        <dbReference type="EMBL" id="MBB6560488.1"/>
    </source>
</evidence>
<organism evidence="1 2">
    <name type="scientific">Acidovorax soli</name>
    <dbReference type="NCBI Taxonomy" id="592050"/>
    <lineage>
        <taxon>Bacteria</taxon>
        <taxon>Pseudomonadati</taxon>
        <taxon>Pseudomonadota</taxon>
        <taxon>Betaproteobacteria</taxon>
        <taxon>Burkholderiales</taxon>
        <taxon>Comamonadaceae</taxon>
        <taxon>Acidovorax</taxon>
    </lineage>
</organism>
<accession>A0A7X0U9Y1</accession>
<evidence type="ECO:0000313" key="2">
    <source>
        <dbReference type="Proteomes" id="UP000575083"/>
    </source>
</evidence>
<reference evidence="1 2" key="1">
    <citation type="submission" date="2020-08" db="EMBL/GenBank/DDBJ databases">
        <title>Functional genomics of gut bacteria from endangered species of beetles.</title>
        <authorList>
            <person name="Carlos-Shanley C."/>
        </authorList>
    </citation>
    <scope>NUCLEOTIDE SEQUENCE [LARGE SCALE GENOMIC DNA]</scope>
    <source>
        <strain evidence="1 2">S00198</strain>
    </source>
</reference>
<sequence>MSHAPDTPASSGHCDEEYSLPCAEALLAGTLALMTGYVQACCDSHRDAMGRKITANLQMLADAEGFTPHFRTVVWSLQGRWAQQCAGPAADAASAALSAAEQRRALWIAAPETVQ</sequence>
<protein>
    <submittedName>
        <fullName evidence="1">Uncharacterized protein</fullName>
    </submittedName>
</protein>
<keyword evidence="2" id="KW-1185">Reference proteome</keyword>
<dbReference type="AlphaFoldDB" id="A0A7X0U9Y1"/>
<dbReference type="Proteomes" id="UP000575083">
    <property type="component" value="Unassembled WGS sequence"/>
</dbReference>
<comment type="caution">
    <text evidence="1">The sequence shown here is derived from an EMBL/GenBank/DDBJ whole genome shotgun (WGS) entry which is preliminary data.</text>
</comment>
<proteinExistence type="predicted"/>
<dbReference type="EMBL" id="JACHLK010000005">
    <property type="protein sequence ID" value="MBB6560488.1"/>
    <property type="molecule type" value="Genomic_DNA"/>
</dbReference>
<dbReference type="RefSeq" id="WP_184858542.1">
    <property type="nucleotide sequence ID" value="NZ_JACHLK010000005.1"/>
</dbReference>